<keyword evidence="2" id="KW-1185">Reference proteome</keyword>
<sequence>MATCPWFPTEIPEWERLFPSIPGPSRDCLMTEGAGFATACAGVIHNNAPQGPGLFIVWLLCTMSRPAPPFPTPHPAAWRCLACEGKHA</sequence>
<dbReference type="EMBL" id="JAINUF010000008">
    <property type="protein sequence ID" value="KAJ8352736.1"/>
    <property type="molecule type" value="Genomic_DNA"/>
</dbReference>
<comment type="caution">
    <text evidence="1">The sequence shown here is derived from an EMBL/GenBank/DDBJ whole genome shotgun (WGS) entry which is preliminary data.</text>
</comment>
<evidence type="ECO:0000313" key="1">
    <source>
        <dbReference type="EMBL" id="KAJ8352736.1"/>
    </source>
</evidence>
<protein>
    <submittedName>
        <fullName evidence="1">Uncharacterized protein</fullName>
    </submittedName>
</protein>
<reference evidence="1" key="1">
    <citation type="journal article" date="2023" name="Science">
        <title>Genome structures resolve the early diversification of teleost fishes.</title>
        <authorList>
            <person name="Parey E."/>
            <person name="Louis A."/>
            <person name="Montfort J."/>
            <person name="Bouchez O."/>
            <person name="Roques C."/>
            <person name="Iampietro C."/>
            <person name="Lluch J."/>
            <person name="Castinel A."/>
            <person name="Donnadieu C."/>
            <person name="Desvignes T."/>
            <person name="Floi Bucao C."/>
            <person name="Jouanno E."/>
            <person name="Wen M."/>
            <person name="Mejri S."/>
            <person name="Dirks R."/>
            <person name="Jansen H."/>
            <person name="Henkel C."/>
            <person name="Chen W.J."/>
            <person name="Zahm M."/>
            <person name="Cabau C."/>
            <person name="Klopp C."/>
            <person name="Thompson A.W."/>
            <person name="Robinson-Rechavi M."/>
            <person name="Braasch I."/>
            <person name="Lecointre G."/>
            <person name="Bobe J."/>
            <person name="Postlethwait J.H."/>
            <person name="Berthelot C."/>
            <person name="Roest Crollius H."/>
            <person name="Guiguen Y."/>
        </authorList>
    </citation>
    <scope>NUCLEOTIDE SEQUENCE</scope>
    <source>
        <strain evidence="1">WJC10195</strain>
    </source>
</reference>
<gene>
    <name evidence="1" type="ORF">SKAU_G00242120</name>
</gene>
<evidence type="ECO:0000313" key="2">
    <source>
        <dbReference type="Proteomes" id="UP001152622"/>
    </source>
</evidence>
<dbReference type="AlphaFoldDB" id="A0A9Q1IUF9"/>
<organism evidence="1 2">
    <name type="scientific">Synaphobranchus kaupii</name>
    <name type="common">Kaup's arrowtooth eel</name>
    <dbReference type="NCBI Taxonomy" id="118154"/>
    <lineage>
        <taxon>Eukaryota</taxon>
        <taxon>Metazoa</taxon>
        <taxon>Chordata</taxon>
        <taxon>Craniata</taxon>
        <taxon>Vertebrata</taxon>
        <taxon>Euteleostomi</taxon>
        <taxon>Actinopterygii</taxon>
        <taxon>Neopterygii</taxon>
        <taxon>Teleostei</taxon>
        <taxon>Anguilliformes</taxon>
        <taxon>Synaphobranchidae</taxon>
        <taxon>Synaphobranchus</taxon>
    </lineage>
</organism>
<dbReference type="Proteomes" id="UP001152622">
    <property type="component" value="Chromosome 8"/>
</dbReference>
<accession>A0A9Q1IUF9</accession>
<name>A0A9Q1IUF9_SYNKA</name>
<proteinExistence type="predicted"/>